<name>A0A6J4UDF1_9BACT</name>
<dbReference type="EMBL" id="CADCWG010000088">
    <property type="protein sequence ID" value="CAA9547491.1"/>
    <property type="molecule type" value="Genomic_DNA"/>
</dbReference>
<evidence type="ECO:0000256" key="1">
    <source>
        <dbReference type="SAM" id="MobiDB-lite"/>
    </source>
</evidence>
<feature type="region of interest" description="Disordered" evidence="1">
    <location>
        <begin position="1"/>
        <end position="38"/>
    </location>
</feature>
<feature type="compositionally biased region" description="Low complexity" evidence="1">
    <location>
        <begin position="1"/>
        <end position="24"/>
    </location>
</feature>
<dbReference type="AlphaFoldDB" id="A0A6J4UDF1"/>
<proteinExistence type="predicted"/>
<organism evidence="2">
    <name type="scientific">uncultured Thermomicrobiales bacterium</name>
    <dbReference type="NCBI Taxonomy" id="1645740"/>
    <lineage>
        <taxon>Bacteria</taxon>
        <taxon>Pseudomonadati</taxon>
        <taxon>Thermomicrobiota</taxon>
        <taxon>Thermomicrobia</taxon>
        <taxon>Thermomicrobiales</taxon>
        <taxon>environmental samples</taxon>
    </lineage>
</organism>
<accession>A0A6J4UDF1</accession>
<sequence length="38" mass="3724">MGGFAATRDGAVAGATRTATTTGGRRTEGNRATILAAD</sequence>
<reference evidence="2" key="1">
    <citation type="submission" date="2020-02" db="EMBL/GenBank/DDBJ databases">
        <authorList>
            <person name="Meier V. D."/>
        </authorList>
    </citation>
    <scope>NUCLEOTIDE SEQUENCE</scope>
    <source>
        <strain evidence="2">AVDCRST_MAG49</strain>
    </source>
</reference>
<gene>
    <name evidence="2" type="ORF">AVDCRST_MAG49-1401</name>
</gene>
<protein>
    <submittedName>
        <fullName evidence="2">Uncharacterized protein</fullName>
    </submittedName>
</protein>
<evidence type="ECO:0000313" key="2">
    <source>
        <dbReference type="EMBL" id="CAA9547491.1"/>
    </source>
</evidence>